<dbReference type="RefSeq" id="XP_049125597.1">
    <property type="nucleotide sequence ID" value="XM_049269640.1"/>
</dbReference>
<name>A0AA37L7H3_9PEZI</name>
<evidence type="ECO:0000313" key="1">
    <source>
        <dbReference type="EMBL" id="GKT43247.1"/>
    </source>
</evidence>
<dbReference type="AlphaFoldDB" id="A0AA37L7H3"/>
<comment type="caution">
    <text evidence="1">The sequence shown here is derived from an EMBL/GenBank/DDBJ whole genome shotgun (WGS) entry which is preliminary data.</text>
</comment>
<gene>
    <name evidence="1" type="ORF">ColSpa_03428</name>
</gene>
<evidence type="ECO:0000313" key="2">
    <source>
        <dbReference type="Proteomes" id="UP001055115"/>
    </source>
</evidence>
<proteinExistence type="predicted"/>
<organism evidence="1 2">
    <name type="scientific">Colletotrichum spaethianum</name>
    <dbReference type="NCBI Taxonomy" id="700344"/>
    <lineage>
        <taxon>Eukaryota</taxon>
        <taxon>Fungi</taxon>
        <taxon>Dikarya</taxon>
        <taxon>Ascomycota</taxon>
        <taxon>Pezizomycotina</taxon>
        <taxon>Sordariomycetes</taxon>
        <taxon>Hypocreomycetidae</taxon>
        <taxon>Glomerellales</taxon>
        <taxon>Glomerellaceae</taxon>
        <taxon>Colletotrichum</taxon>
        <taxon>Colletotrichum spaethianum species complex</taxon>
    </lineage>
</organism>
<dbReference type="EMBL" id="BQXU01000006">
    <property type="protein sequence ID" value="GKT43247.1"/>
    <property type="molecule type" value="Genomic_DNA"/>
</dbReference>
<sequence>MKWPVLFEDSNNDLTAVLHEASSDLVLGFGIKRLPSMKFASIFTKTILTVESMAVSYTVTAYFFDAREVTSVWENLTETITYVESCQ</sequence>
<dbReference type="GeneID" id="73324230"/>
<protein>
    <submittedName>
        <fullName evidence="1">Uncharacterized protein</fullName>
    </submittedName>
</protein>
<dbReference type="Proteomes" id="UP001055115">
    <property type="component" value="Unassembled WGS sequence"/>
</dbReference>
<accession>A0AA37L7H3</accession>
<keyword evidence="2" id="KW-1185">Reference proteome</keyword>
<reference evidence="1 2" key="1">
    <citation type="submission" date="2022-03" db="EMBL/GenBank/DDBJ databases">
        <title>Genome data of Colletotrichum spp.</title>
        <authorList>
            <person name="Utami Y.D."/>
            <person name="Hiruma K."/>
        </authorList>
    </citation>
    <scope>NUCLEOTIDE SEQUENCE [LARGE SCALE GENOMIC DNA]</scope>
    <source>
        <strain evidence="1 2">MAFF 239500</strain>
    </source>
</reference>